<sequence>MSVIPAFTTPTVSVLAVKMDNDLSIDAAIRTLEQNTPGIHVVEYGSFEYNLLLWRSINPTIWISHGSEEGFKLNGEICDWSNLEKPIRTTKNKDIILSCHSDSLIKQTSLTDKDVITFNSAVDAELGALLVSYALTNNNGIINKIKSRIETVIYSPKSYTPLALSGIELGYWTVMTIVTLLMILLDVYMDPEWNIIQQTAIKLIVIGKVGIITTLCWLAQGWISFTSAIADMIGFIVDVVEYLIQFFYAASWWEKLIYGACIIGGLIILAAELTATAGQSAWWKLFAASVTIIALAANVAADWIDGDGGRYDIVG</sequence>
<reference evidence="2" key="1">
    <citation type="journal article" date="2022" name="Nat. Microbiol.">
        <title>Unique mobile elements and scalable gene flow at the prokaryote-eukaryote boundary revealed by circularized Asgard archaea genomes.</title>
        <authorList>
            <person name="Wu F."/>
            <person name="Speth D.R."/>
            <person name="Philosof A."/>
            <person name="Cremiere A."/>
            <person name="Narayanan A."/>
            <person name="Barco R.A."/>
            <person name="Connon S.A."/>
            <person name="Amend J.P."/>
            <person name="Antoshechkin I.A."/>
            <person name="Orphan V.J."/>
        </authorList>
    </citation>
    <scope>NUCLEOTIDE SEQUENCE</scope>
    <source>
        <strain evidence="2">PR6</strain>
    </source>
</reference>
<feature type="transmembrane region" description="Helical" evidence="1">
    <location>
        <begin position="281"/>
        <end position="301"/>
    </location>
</feature>
<organism evidence="2">
    <name type="scientific">Candidatus Heimdallarchaeum endolithica</name>
    <dbReference type="NCBI Taxonomy" id="2876572"/>
    <lineage>
        <taxon>Archaea</taxon>
        <taxon>Promethearchaeati</taxon>
        <taxon>Candidatus Heimdallarchaeota</taxon>
        <taxon>Candidatus Heimdallarchaeia (ex Rinke et al. 2021) (nom. nud.)</taxon>
        <taxon>Candidatus Heimdallarchaeales</taxon>
        <taxon>Candidatus Heimdallarchaeaceae</taxon>
        <taxon>Candidatus Heimdallarchaeum</taxon>
    </lineage>
</organism>
<dbReference type="AlphaFoldDB" id="A0A9Y1FN32"/>
<gene>
    <name evidence="2" type="ORF">K9W46_09945</name>
</gene>
<protein>
    <submittedName>
        <fullName evidence="2">Uncharacterized protein</fullName>
    </submittedName>
</protein>
<feature type="transmembrane region" description="Helical" evidence="1">
    <location>
        <begin position="200"/>
        <end position="223"/>
    </location>
</feature>
<keyword evidence="1" id="KW-1133">Transmembrane helix</keyword>
<dbReference type="Proteomes" id="UP001200513">
    <property type="component" value="Chromosome"/>
</dbReference>
<accession>A0A9Y1FN32</accession>
<feature type="transmembrane region" description="Helical" evidence="1">
    <location>
        <begin position="169"/>
        <end position="188"/>
    </location>
</feature>
<feature type="transmembrane region" description="Helical" evidence="1">
    <location>
        <begin position="256"/>
        <end position="275"/>
    </location>
</feature>
<keyword evidence="1" id="KW-0812">Transmembrane</keyword>
<evidence type="ECO:0000313" key="2">
    <source>
        <dbReference type="EMBL" id="UJG42701.1"/>
    </source>
</evidence>
<name>A0A9Y1FN32_9ARCH</name>
<evidence type="ECO:0000256" key="1">
    <source>
        <dbReference type="SAM" id="Phobius"/>
    </source>
</evidence>
<keyword evidence="1" id="KW-0472">Membrane</keyword>
<proteinExistence type="predicted"/>
<dbReference type="EMBL" id="CP084167">
    <property type="protein sequence ID" value="UJG42701.1"/>
    <property type="molecule type" value="Genomic_DNA"/>
</dbReference>